<dbReference type="InterPro" id="IPR007921">
    <property type="entry name" value="CHAP_dom"/>
</dbReference>
<gene>
    <name evidence="2" type="ORF">PND83_08840</name>
</gene>
<dbReference type="CDD" id="cd00161">
    <property type="entry name" value="beta-trefoil_Ricin-like"/>
    <property type="match status" value="1"/>
</dbReference>
<dbReference type="SUPFAM" id="SSF54001">
    <property type="entry name" value="Cysteine proteinases"/>
    <property type="match status" value="1"/>
</dbReference>
<evidence type="ECO:0000313" key="3">
    <source>
        <dbReference type="Proteomes" id="UP001211006"/>
    </source>
</evidence>
<evidence type="ECO:0000259" key="1">
    <source>
        <dbReference type="PROSITE" id="PS50911"/>
    </source>
</evidence>
<accession>A0AAW6C0X0</accession>
<dbReference type="PROSITE" id="PS50911">
    <property type="entry name" value="CHAP"/>
    <property type="match status" value="1"/>
</dbReference>
<dbReference type="InterPro" id="IPR038765">
    <property type="entry name" value="Papain-like_cys_pep_sf"/>
</dbReference>
<protein>
    <submittedName>
        <fullName evidence="2">CHAP domain-containing protein</fullName>
    </submittedName>
</protein>
<dbReference type="EMBL" id="JAQLWO010000008">
    <property type="protein sequence ID" value="MDB7906077.1"/>
    <property type="molecule type" value="Genomic_DNA"/>
</dbReference>
<dbReference type="InterPro" id="IPR035992">
    <property type="entry name" value="Ricin_B-like_lectins"/>
</dbReference>
<reference evidence="2" key="1">
    <citation type="submission" date="2023-01" db="EMBL/GenBank/DDBJ databases">
        <title>Human gut microbiome strain richness.</title>
        <authorList>
            <person name="Chen-Liaw A."/>
        </authorList>
    </citation>
    <scope>NUCLEOTIDE SEQUENCE</scope>
    <source>
        <strain evidence="2">2225st1_A6_2225SCRN_200828</strain>
    </source>
</reference>
<comment type="caution">
    <text evidence="2">The sequence shown here is derived from an EMBL/GenBank/DDBJ whole genome shotgun (WGS) entry which is preliminary data.</text>
</comment>
<name>A0AAW6C0X0_FLAPL</name>
<evidence type="ECO:0000313" key="2">
    <source>
        <dbReference type="EMBL" id="MDB7906077.1"/>
    </source>
</evidence>
<organism evidence="2 3">
    <name type="scientific">Flavonifractor plautii</name>
    <name type="common">Fusobacterium plautii</name>
    <dbReference type="NCBI Taxonomy" id="292800"/>
    <lineage>
        <taxon>Bacteria</taxon>
        <taxon>Bacillati</taxon>
        <taxon>Bacillota</taxon>
        <taxon>Clostridia</taxon>
        <taxon>Eubacteriales</taxon>
        <taxon>Oscillospiraceae</taxon>
        <taxon>Flavonifractor</taxon>
    </lineage>
</organism>
<sequence>MATYTISPLSAPTRSLNIASSASITNGTQVNIYATSGSNDQNWVVDSLTSTSRQYIKHFSNQAYALNAYRSGTNWNCTLRKASGNIDGYVILTKVANKTNVYTIRLSEYSNRYLTADGTGNSAKCSWRASTGGTEQQWKFTKVSTGGSGSGGATNVSEIRAKFQKVGNYDGVNGLQCVDIVRWYIDTYTTLKSTSGHGKDLVANLANNYGLAIDSTPKAPGIFSVAGGYSKWGSSGSQYGHTGIVVSVDTKNKKATVIHTGNSLDGKNPNSWVDTYSYPATGVTFVYLGNYLK</sequence>
<dbReference type="RefSeq" id="WP_009261356.1">
    <property type="nucleotide sequence ID" value="NZ_BAABXT010000001.1"/>
</dbReference>
<dbReference type="SUPFAM" id="SSF50370">
    <property type="entry name" value="Ricin B-like lectins"/>
    <property type="match status" value="1"/>
</dbReference>
<dbReference type="AlphaFoldDB" id="A0AAW6C0X0"/>
<dbReference type="Gene3D" id="2.80.10.50">
    <property type="match status" value="1"/>
</dbReference>
<dbReference type="Pfam" id="PF05257">
    <property type="entry name" value="CHAP"/>
    <property type="match status" value="1"/>
</dbReference>
<dbReference type="Gene3D" id="3.90.1720.10">
    <property type="entry name" value="endopeptidase domain like (from Nostoc punctiforme)"/>
    <property type="match status" value="1"/>
</dbReference>
<feature type="domain" description="Peptidase C51" evidence="1">
    <location>
        <begin position="152"/>
        <end position="287"/>
    </location>
</feature>
<proteinExistence type="predicted"/>
<dbReference type="Proteomes" id="UP001211006">
    <property type="component" value="Unassembled WGS sequence"/>
</dbReference>